<evidence type="ECO:0000259" key="11">
    <source>
        <dbReference type="Pfam" id="PF00675"/>
    </source>
</evidence>
<evidence type="ECO:0000256" key="6">
    <source>
        <dbReference type="ARBA" id="ARBA00022833"/>
    </source>
</evidence>
<feature type="domain" description="Peptidase M16 N-terminal" evidence="11">
    <location>
        <begin position="53"/>
        <end position="162"/>
    </location>
</feature>
<dbReference type="GO" id="GO:0004222">
    <property type="term" value="F:metalloendopeptidase activity"/>
    <property type="evidence" value="ECO:0007669"/>
    <property type="project" value="UniProtKB-EC"/>
</dbReference>
<evidence type="ECO:0000313" key="14">
    <source>
        <dbReference type="Proteomes" id="UP000175989"/>
    </source>
</evidence>
<dbReference type="Gene3D" id="3.30.830.10">
    <property type="entry name" value="Metalloenzyme, LuxS/M16 peptidase-like"/>
    <property type="match status" value="4"/>
</dbReference>
<evidence type="ECO:0000256" key="1">
    <source>
        <dbReference type="ARBA" id="ARBA00001947"/>
    </source>
</evidence>
<feature type="region of interest" description="Disordered" evidence="9">
    <location>
        <begin position="640"/>
        <end position="661"/>
    </location>
</feature>
<feature type="chain" id="PRO_5009207312" evidence="10">
    <location>
        <begin position="23"/>
        <end position="966"/>
    </location>
</feature>
<keyword evidence="3 13" id="KW-0645">Protease</keyword>
<dbReference type="OrthoDB" id="9811314at2"/>
<dbReference type="PANTHER" id="PTHR43690:SF34">
    <property type="entry name" value="ZINC PROTEASE PQQL-LIKE"/>
    <property type="match status" value="1"/>
</dbReference>
<keyword evidence="7" id="KW-0482">Metalloprotease</keyword>
<name>A0A1E7WM41_9BURK</name>
<evidence type="ECO:0000256" key="2">
    <source>
        <dbReference type="ARBA" id="ARBA00007261"/>
    </source>
</evidence>
<dbReference type="EC" id="3.4.24.55" evidence="13"/>
<evidence type="ECO:0000256" key="10">
    <source>
        <dbReference type="SAM" id="SignalP"/>
    </source>
</evidence>
<keyword evidence="6" id="KW-0862">Zinc</keyword>
<dbReference type="InterPro" id="IPR007863">
    <property type="entry name" value="Peptidase_M16_C"/>
</dbReference>
<gene>
    <name evidence="13" type="primary">ptrA_2</name>
    <name evidence="13" type="ORF">DUPY_24990</name>
</gene>
<dbReference type="PATRIC" id="fig|762836.4.peg.2576"/>
<dbReference type="Pfam" id="PF00675">
    <property type="entry name" value="Peptidase_M16"/>
    <property type="match status" value="1"/>
</dbReference>
<dbReference type="AlphaFoldDB" id="A0A1E7WM41"/>
<feature type="compositionally biased region" description="Basic and acidic residues" evidence="9">
    <location>
        <begin position="647"/>
        <end position="661"/>
    </location>
</feature>
<evidence type="ECO:0000256" key="8">
    <source>
        <dbReference type="RuleBase" id="RU004447"/>
    </source>
</evidence>
<dbReference type="InterPro" id="IPR050626">
    <property type="entry name" value="Peptidase_M16"/>
</dbReference>
<feature type="domain" description="Peptidase M16 C-terminal" evidence="12">
    <location>
        <begin position="204"/>
        <end position="281"/>
    </location>
</feature>
<dbReference type="InterPro" id="IPR011249">
    <property type="entry name" value="Metalloenz_LuxS/M16"/>
</dbReference>
<dbReference type="Pfam" id="PF05193">
    <property type="entry name" value="Peptidase_M16_C"/>
    <property type="match status" value="1"/>
</dbReference>
<evidence type="ECO:0000313" key="13">
    <source>
        <dbReference type="EMBL" id="OFA00034.1"/>
    </source>
</evidence>
<keyword evidence="14" id="KW-1185">Reference proteome</keyword>
<dbReference type="Proteomes" id="UP000175989">
    <property type="component" value="Unassembled WGS sequence"/>
</dbReference>
<comment type="similarity">
    <text evidence="2 8">Belongs to the peptidase M16 family.</text>
</comment>
<dbReference type="PROSITE" id="PS00143">
    <property type="entry name" value="INSULINASE"/>
    <property type="match status" value="1"/>
</dbReference>
<evidence type="ECO:0000256" key="4">
    <source>
        <dbReference type="ARBA" id="ARBA00022723"/>
    </source>
</evidence>
<dbReference type="GO" id="GO:0006508">
    <property type="term" value="P:proteolysis"/>
    <property type="evidence" value="ECO:0007669"/>
    <property type="project" value="UniProtKB-KW"/>
</dbReference>
<dbReference type="SUPFAM" id="SSF63411">
    <property type="entry name" value="LuxS/MPP-like metallohydrolase"/>
    <property type="match status" value="3"/>
</dbReference>
<keyword evidence="5 13" id="KW-0378">Hydrolase</keyword>
<dbReference type="InterPro" id="IPR001431">
    <property type="entry name" value="Pept_M16_Zn_BS"/>
</dbReference>
<evidence type="ECO:0000256" key="7">
    <source>
        <dbReference type="ARBA" id="ARBA00023049"/>
    </source>
</evidence>
<keyword evidence="10" id="KW-0732">Signal</keyword>
<dbReference type="InterPro" id="IPR011765">
    <property type="entry name" value="Pept_M16_N"/>
</dbReference>
<sequence length="966" mass="105054">MTSKFKLIAVIGLWFTVSTATAAEAFRWDQRVQRGQLANGFTYYIVDGKSLGNTVSLQLVVRAGSLDERDDQSGVAHMVEHMVFKASTAHPEGVGKYLESQGWRIGKHYNAQTNFERTLYQLMAANKPASIAAGVGALAQIAGGAQIPADALERERQVILEEWRGKLGVRERMDRQRRAMLREGSLYPQRPTIGTEASIRSQPAEALRKFYQDWYRPGNMALVVVGDVDAKTLRTQIAAAFNGLTPGALPERNSADPVLRDQLQILRLQDSESGTSQVGFINRFTVDQRQDDDGLRARLVDRVAERSLRALVREAAGNLPAGVSSLTSSKGELGDATASLGFSSSVAVGSHQAGLRQILLMRERVRRDGLRDDDIRAEIEEIRRINAKGPQQQAARDFQGWQQMLVGAVQAGRVLQDPQQKQAQIARIADAITPVEVNARVRAWIDAPDRAVFMLAPGLSPLTLPPAAEVLALQKTLAAQPLPALVKVHKEALAALPAVVLPEIESAGAVLRQDDLGGGVQRWTLGNGDVVVWRHAPNDAVMRFAAQSGAGYRLPGAPGWQWQLAAQLGNIADLEGQELGQLARWSAAHKVRLSQQQTETQLTYSAQVPAPQLDDLLQLYAAGQVQSDISQAALSDASEQLARQSARRPDSAGERAGREMSRLRYGEQLPGDAMPDLAAVQELDSQAGLQRVRRQWRQLRALPVTYFVSGPVDEATVKALVERHLAGIVRQAAATATATAAAAPAPATATAMVSAPVPASAFSGPASTSASATALQQAGGYRETRLAIGIEPQGSVRAHGSQPLAWSPERAMRTAIVSRIVYRQLRTELREKEAGIYRLNYKLSLEPQGRLASELSFTAAPERLDALWALAKTVLEQLPARIDTAMLEEEIRQMRSDEGKRKTDATAQFNRLQLSYNRYGDARYLKESAQLAAGLTPESVRALAQEFRLVGDLVVVKVLPKPAVLP</sequence>
<organism evidence="13 14">
    <name type="scientific">Duganella phyllosphaerae</name>
    <dbReference type="NCBI Taxonomy" id="762836"/>
    <lineage>
        <taxon>Bacteria</taxon>
        <taxon>Pseudomonadati</taxon>
        <taxon>Pseudomonadota</taxon>
        <taxon>Betaproteobacteria</taxon>
        <taxon>Burkholderiales</taxon>
        <taxon>Oxalobacteraceae</taxon>
        <taxon>Telluria group</taxon>
        <taxon>Duganella</taxon>
    </lineage>
</organism>
<protein>
    <submittedName>
        <fullName evidence="13">Protease 3</fullName>
        <ecNumber evidence="13">3.4.24.55</ecNumber>
    </submittedName>
</protein>
<dbReference type="GO" id="GO:0046872">
    <property type="term" value="F:metal ion binding"/>
    <property type="evidence" value="ECO:0007669"/>
    <property type="project" value="UniProtKB-KW"/>
</dbReference>
<keyword evidence="4" id="KW-0479">Metal-binding</keyword>
<reference evidence="14" key="1">
    <citation type="journal article" date="2016" name="Front. Microbiol.">
        <title>Molecular Keys to the Janthinobacterium and Duganella spp. Interaction with the Plant Pathogen Fusarium graminearum.</title>
        <authorList>
            <person name="Haack F.S."/>
            <person name="Poehlein A."/>
            <person name="Kroger C."/>
            <person name="Voigt C.A."/>
            <person name="Piepenbring M."/>
            <person name="Bode H.B."/>
            <person name="Daniel R."/>
            <person name="Schafer W."/>
            <person name="Streit W.R."/>
        </authorList>
    </citation>
    <scope>NUCLEOTIDE SEQUENCE [LARGE SCALE GENOMIC DNA]</scope>
    <source>
        <strain evidence="14">T54</strain>
    </source>
</reference>
<evidence type="ECO:0000259" key="12">
    <source>
        <dbReference type="Pfam" id="PF05193"/>
    </source>
</evidence>
<dbReference type="EMBL" id="LROM01000085">
    <property type="protein sequence ID" value="OFA00034.1"/>
    <property type="molecule type" value="Genomic_DNA"/>
</dbReference>
<proteinExistence type="inferred from homology"/>
<comment type="cofactor">
    <cofactor evidence="1">
        <name>Zn(2+)</name>
        <dbReference type="ChEBI" id="CHEBI:29105"/>
    </cofactor>
</comment>
<evidence type="ECO:0000256" key="5">
    <source>
        <dbReference type="ARBA" id="ARBA00022801"/>
    </source>
</evidence>
<comment type="caution">
    <text evidence="13">The sequence shown here is derived from an EMBL/GenBank/DDBJ whole genome shotgun (WGS) entry which is preliminary data.</text>
</comment>
<dbReference type="PANTHER" id="PTHR43690">
    <property type="entry name" value="NARDILYSIN"/>
    <property type="match status" value="1"/>
</dbReference>
<accession>A0A1E7WM41</accession>
<evidence type="ECO:0000256" key="9">
    <source>
        <dbReference type="SAM" id="MobiDB-lite"/>
    </source>
</evidence>
<feature type="signal peptide" evidence="10">
    <location>
        <begin position="1"/>
        <end position="22"/>
    </location>
</feature>
<evidence type="ECO:0000256" key="3">
    <source>
        <dbReference type="ARBA" id="ARBA00022670"/>
    </source>
</evidence>
<dbReference type="RefSeq" id="WP_070248510.1">
    <property type="nucleotide sequence ID" value="NZ_LROM01000085.1"/>
</dbReference>